<dbReference type="EMBL" id="CP001968">
    <property type="protein sequence ID" value="ADD67368.1"/>
    <property type="molecule type" value="Genomic_DNA"/>
</dbReference>
<accession>D4H457</accession>
<dbReference type="STRING" id="522772.Dacet_0571"/>
<evidence type="ECO:0000313" key="1">
    <source>
        <dbReference type="EMBL" id="ADD67368.1"/>
    </source>
</evidence>
<dbReference type="HOGENOM" id="CLU_528660_0_0_0"/>
<dbReference type="Proteomes" id="UP000002012">
    <property type="component" value="Chromosome"/>
</dbReference>
<dbReference type="eggNOG" id="ENOG502ZBXV">
    <property type="taxonomic scope" value="Bacteria"/>
</dbReference>
<proteinExistence type="predicted"/>
<name>D4H457_DENA2</name>
<dbReference type="PaxDb" id="522772-Dacet_0571"/>
<gene>
    <name evidence="1" type="ordered locus">Dacet_0571</name>
</gene>
<dbReference type="KEGG" id="dap:Dacet_0571"/>
<dbReference type="AlphaFoldDB" id="D4H457"/>
<sequence>MINLKNKYYIKCPHCGLNILKKELLNHLNYNHLEINKLPSTHNPHQEKVYSKNLVQSDLQASIETTLLSHFKNGFRVESPIELARLRRFANEECGLTLDLTDDELKNVIKTLGTLFEGKVYIISAETVKKIKSIVEKTFSNGTGLIFYKQFYELNEKWLFDGSIVSCDMLRSALENQFPRYSHRKNYFTNSDASKPELEWTLNEISRVWGDAILLNYNQIAERLPYIPIEKIKFALSQSNVFIWNSVETYAHLNKITISKNERTQIFEYVSKACSDNGYVSISDVPLAEIIVNNDELSITAIHNAIYNSCLINEFDRNGKIIVYKGDTVDALQIIKEYCEGVDKCSLDDLIGFEKELTGEVHRWIPMEAGYSILVRVEKNNFVAEKYVNFDLAAIDNAIDFFIKGDYLPIRAFTTFSLFPDCGYSWNLFLLESYCRRFSKKFRFDALSVNSRNAGVVIRKCNGLTYEEILVDAVVKSDIILEKNAIEEFLCTNGYIGRRSYSQIEELIQKVRSVR</sequence>
<protein>
    <submittedName>
        <fullName evidence="1">Uncharacterized protein</fullName>
    </submittedName>
</protein>
<organism evidence="1 2">
    <name type="scientific">Denitrovibrio acetiphilus (strain DSM 12809 / NBRC 114555 / N2460)</name>
    <dbReference type="NCBI Taxonomy" id="522772"/>
    <lineage>
        <taxon>Bacteria</taxon>
        <taxon>Pseudomonadati</taxon>
        <taxon>Deferribacterota</taxon>
        <taxon>Deferribacteres</taxon>
        <taxon>Deferribacterales</taxon>
        <taxon>Geovibrionaceae</taxon>
        <taxon>Denitrovibrio</taxon>
    </lineage>
</organism>
<keyword evidence="2" id="KW-1185">Reference proteome</keyword>
<evidence type="ECO:0000313" key="2">
    <source>
        <dbReference type="Proteomes" id="UP000002012"/>
    </source>
</evidence>
<dbReference type="InParanoid" id="D4H457"/>
<reference evidence="1 2" key="1">
    <citation type="journal article" date="2010" name="Stand. Genomic Sci.">
        <title>Complete genome sequence of Denitrovibrio acetiphilus type strain (N2460).</title>
        <authorList>
            <person name="Kiss H."/>
            <person name="Lang E."/>
            <person name="Lapidus A."/>
            <person name="Copeland A."/>
            <person name="Nolan M."/>
            <person name="Glavina Del Rio T."/>
            <person name="Chen F."/>
            <person name="Lucas S."/>
            <person name="Tice H."/>
            <person name="Cheng J.F."/>
            <person name="Han C."/>
            <person name="Goodwin L."/>
            <person name="Pitluck S."/>
            <person name="Liolios K."/>
            <person name="Pati A."/>
            <person name="Ivanova N."/>
            <person name="Mavromatis K."/>
            <person name="Chen A."/>
            <person name="Palaniappan K."/>
            <person name="Land M."/>
            <person name="Hauser L."/>
            <person name="Chang Y.J."/>
            <person name="Jeffries C.D."/>
            <person name="Detter J.C."/>
            <person name="Brettin T."/>
            <person name="Spring S."/>
            <person name="Rohde M."/>
            <person name="Goker M."/>
            <person name="Woyke T."/>
            <person name="Bristow J."/>
            <person name="Eisen J.A."/>
            <person name="Markowitz V."/>
            <person name="Hugenholtz P."/>
            <person name="Kyrpides N.C."/>
            <person name="Klenk H.P."/>
        </authorList>
    </citation>
    <scope>NUCLEOTIDE SEQUENCE [LARGE SCALE GENOMIC DNA]</scope>
    <source>
        <strain evidence="2">DSM 12809 / NBRC 114555 / N2460</strain>
    </source>
</reference>
<dbReference type="OrthoDB" id="1832727at2"/>